<dbReference type="RefSeq" id="WP_379582276.1">
    <property type="nucleotide sequence ID" value="NZ_JBHUFV010000095.1"/>
</dbReference>
<dbReference type="InterPro" id="IPR011013">
    <property type="entry name" value="Gal_mutarotase_sf_dom"/>
</dbReference>
<dbReference type="EMBL" id="JBHUFV010000095">
    <property type="protein sequence ID" value="MFD1939728.1"/>
    <property type="molecule type" value="Genomic_DNA"/>
</dbReference>
<keyword evidence="7" id="KW-1185">Reference proteome</keyword>
<sequence length="1402" mass="150684">MTLHIDSIQSTDLFVGSQEHPLQVLRVTVSGVRPGASVEISVRGGATGTLTAAGDSGPFEVPVECQEPEGAEIAVSVKVVAGDEHVSRDAVMTVAEAGWTMFMVSHFHYDPVWWNTQAGYTATWDQESRGDSQHTGFELVRAHLDLARRDADYCFVLAEVDYLKPYWDAYPEDRATIRALLAEGRLELMGGMYNEPSTNLTGAESTIRNAVYGIGFQKDVVGGDPATAWQLDAFGHDPQFPGLMAAAGLTSSSWARGPFHQWGPNMTLGSHEAPQAELDGMQFASEFDWVSPSGDALLTHYMAAHYSAGWWMDSCPTLEEAEAAVLRLFQQMKKVSATRNTLLPVGTDYTPPNKWATAIHRDWNARYVWPRFICALPRDFFAAVRAELEASGRRLSPQTRDMNPIYTGKDVSYIDTKLAQRATENKLVDAEKFATLACLLGDAAYPDAALDKAWRQLVYGAHHDAITGSESDQVYIDLLSGWREAWDLASAVHDRALEHLVGLVDTSGEGAAVTVFNPSSWARDDLVRFTVSAPFAGIVDEGGRSIPVVCEPDADQTVAVTFLAESVPALGCRTYRLTQDGEPSAWVPRQSTTIANEFCELRVSPASGGAVESLVELASGRQLIAPGGVGNEIVVYDEYSEHPVFREGPWHLLPTGHSVGSATRPADEVLVEDCAVGQRVTVRGSVGTVRFTQRLTLWRGLDRLDCETHLDDYTGSDELIRLRWPMPVEGGLPVSEVADAVIGRGFAHPDVDSAAQPWTLDNPAYQWFGLSSTARIRLLDDETLVGTRAIGIAEIVAADEAAATGLVRDLSVALVRSGVTSTCSVADGYRYGALSFDSNLPDVRISVGGPGTNSFTATVLAQADPAYAEELRRQLDTTGRALVWVPASKPLTEAWIPGADLTGTLDLPVLIIDGPDLPDAIAHVIGGLRDARVDVRQPAALSGNPAFEDRTVALLNRGIPGFAVDVSGRLHLSLMRSCTGWPSGVWIDPPKRTAPDGSGFQLQHWTHSFEYALVTGPGDWRHTGVVARAHDYNHPLTAVVSTGDHRGELAGTGSLLSVEPSTVVLTALKAAGNPLATGRAGGSDPASGIVARVYEAHGRDTELRIDLPVPVRSASRSDLNEAQGTDLGIEQGTSVSTTIGANAVETLLMVPSAAPAHSAHTSLGHATETVQPVYSRYWLHNKGPAPLGNQPVSVHLTATGNAALRVTVASDVMDRAVEARLRLIAPEGWQVDPSDRPCWLEPGGWTGIDITATPPKNDAGPGPQPIRALLAYDGQTYEDVVFVDGHGEPAPSNRDRLRIELNQDSLTLAAGGRASLSATLHNDASFEIRGECQAISPWGTWSAVTPAIQEFVIPALGHSEVRIDVAAPGDARGGQWWLVLKAMWFGHVNYSPAAEIVIETKP</sequence>
<keyword evidence="3 6" id="KW-0378">Hydrolase</keyword>
<dbReference type="SUPFAM" id="SSF88713">
    <property type="entry name" value="Glycoside hydrolase/deacetylase"/>
    <property type="match status" value="1"/>
</dbReference>
<evidence type="ECO:0000256" key="3">
    <source>
        <dbReference type="ARBA" id="ARBA00022801"/>
    </source>
</evidence>
<protein>
    <submittedName>
        <fullName evidence="6">Glycoside hydrolase family 38 C-terminal domain-containing protein</fullName>
    </submittedName>
</protein>
<evidence type="ECO:0000313" key="6">
    <source>
        <dbReference type="EMBL" id="MFD1939728.1"/>
    </source>
</evidence>
<proteinExistence type="inferred from homology"/>
<dbReference type="InterPro" id="IPR011682">
    <property type="entry name" value="Glyco_hydro_38_C"/>
</dbReference>
<dbReference type="InterPro" id="IPR037094">
    <property type="entry name" value="Glyco_hydro_38_cen_sf"/>
</dbReference>
<comment type="similarity">
    <text evidence="1">Belongs to the glycosyl hydrolase 38 family.</text>
</comment>
<dbReference type="InterPro" id="IPR000602">
    <property type="entry name" value="Glyco_hydro_38_N"/>
</dbReference>
<name>A0ABW4TCJ1_9ACTN</name>
<dbReference type="PANTHER" id="PTHR46017">
    <property type="entry name" value="ALPHA-MANNOSIDASE 2C1"/>
    <property type="match status" value="1"/>
</dbReference>
<keyword evidence="2" id="KW-0479">Metal-binding</keyword>
<evidence type="ECO:0000313" key="7">
    <source>
        <dbReference type="Proteomes" id="UP001597368"/>
    </source>
</evidence>
<evidence type="ECO:0000259" key="5">
    <source>
        <dbReference type="SMART" id="SM00872"/>
    </source>
</evidence>
<gene>
    <name evidence="6" type="ORF">ACFSKW_50560</name>
</gene>
<dbReference type="PANTHER" id="PTHR46017:SF1">
    <property type="entry name" value="ALPHA-MANNOSIDASE 2C1"/>
    <property type="match status" value="1"/>
</dbReference>
<dbReference type="Pfam" id="PF07748">
    <property type="entry name" value="Glyco_hydro_38C"/>
    <property type="match status" value="1"/>
</dbReference>
<dbReference type="InterPro" id="IPR027291">
    <property type="entry name" value="Glyco_hydro_38_N_sf"/>
</dbReference>
<dbReference type="Pfam" id="PF01074">
    <property type="entry name" value="Glyco_hydro_38N"/>
    <property type="match status" value="1"/>
</dbReference>
<comment type="caution">
    <text evidence="6">The sequence shown here is derived from an EMBL/GenBank/DDBJ whole genome shotgun (WGS) entry which is preliminary data.</text>
</comment>
<dbReference type="SUPFAM" id="SSF74650">
    <property type="entry name" value="Galactose mutarotase-like"/>
    <property type="match status" value="2"/>
</dbReference>
<evidence type="ECO:0000256" key="1">
    <source>
        <dbReference type="ARBA" id="ARBA00009792"/>
    </source>
</evidence>
<keyword evidence="4" id="KW-0326">Glycosidase</keyword>
<reference evidence="7" key="1">
    <citation type="journal article" date="2019" name="Int. J. Syst. Evol. Microbiol.">
        <title>The Global Catalogue of Microorganisms (GCM) 10K type strain sequencing project: providing services to taxonomists for standard genome sequencing and annotation.</title>
        <authorList>
            <consortium name="The Broad Institute Genomics Platform"/>
            <consortium name="The Broad Institute Genome Sequencing Center for Infectious Disease"/>
            <person name="Wu L."/>
            <person name="Ma J."/>
        </authorList>
    </citation>
    <scope>NUCLEOTIDE SEQUENCE [LARGE SCALE GENOMIC DNA]</scope>
    <source>
        <strain evidence="7">ICMP 6774ER</strain>
    </source>
</reference>
<dbReference type="SUPFAM" id="SSF88688">
    <property type="entry name" value="Families 57/38 glycoside transferase middle domain"/>
    <property type="match status" value="1"/>
</dbReference>
<dbReference type="Pfam" id="PF09261">
    <property type="entry name" value="Alpha-mann_mid"/>
    <property type="match status" value="1"/>
</dbReference>
<evidence type="ECO:0000256" key="2">
    <source>
        <dbReference type="ARBA" id="ARBA00022723"/>
    </source>
</evidence>
<dbReference type="CDD" id="cd10786">
    <property type="entry name" value="GH38N_AMII_like"/>
    <property type="match status" value="1"/>
</dbReference>
<dbReference type="Gene3D" id="3.20.110.10">
    <property type="entry name" value="Glycoside hydrolase 38, N terminal domain"/>
    <property type="match status" value="1"/>
</dbReference>
<dbReference type="Gene3D" id="2.60.40.1180">
    <property type="entry name" value="Golgi alpha-mannosidase II"/>
    <property type="match status" value="1"/>
</dbReference>
<accession>A0ABW4TCJ1</accession>
<dbReference type="InterPro" id="IPR013780">
    <property type="entry name" value="Glyco_hydro_b"/>
</dbReference>
<dbReference type="InterPro" id="IPR011330">
    <property type="entry name" value="Glyco_hydro/deAcase_b/a-brl"/>
</dbReference>
<evidence type="ECO:0000256" key="4">
    <source>
        <dbReference type="ARBA" id="ARBA00023295"/>
    </source>
</evidence>
<dbReference type="InterPro" id="IPR028995">
    <property type="entry name" value="Glyco_hydro_57/38_cen_sf"/>
</dbReference>
<dbReference type="GO" id="GO:0016787">
    <property type="term" value="F:hydrolase activity"/>
    <property type="evidence" value="ECO:0007669"/>
    <property type="project" value="UniProtKB-KW"/>
</dbReference>
<dbReference type="Gene3D" id="1.20.1270.50">
    <property type="entry name" value="Glycoside hydrolase family 38, central domain"/>
    <property type="match status" value="1"/>
</dbReference>
<dbReference type="Proteomes" id="UP001597368">
    <property type="component" value="Unassembled WGS sequence"/>
</dbReference>
<dbReference type="InterPro" id="IPR041147">
    <property type="entry name" value="GH38_C"/>
</dbReference>
<dbReference type="Gene3D" id="2.70.98.30">
    <property type="entry name" value="Golgi alpha-mannosidase II, domain 4"/>
    <property type="match status" value="2"/>
</dbReference>
<feature type="domain" description="Glycoside hydrolase family 38 central" evidence="5">
    <location>
        <begin position="411"/>
        <end position="482"/>
    </location>
</feature>
<dbReference type="Pfam" id="PF17677">
    <property type="entry name" value="Glyco_hydro38C2"/>
    <property type="match status" value="1"/>
</dbReference>
<organism evidence="6 7">
    <name type="scientific">Nonomuraea mangrovi</name>
    <dbReference type="NCBI Taxonomy" id="2316207"/>
    <lineage>
        <taxon>Bacteria</taxon>
        <taxon>Bacillati</taxon>
        <taxon>Actinomycetota</taxon>
        <taxon>Actinomycetes</taxon>
        <taxon>Streptosporangiales</taxon>
        <taxon>Streptosporangiaceae</taxon>
        <taxon>Nonomuraea</taxon>
    </lineage>
</organism>
<dbReference type="SMART" id="SM00872">
    <property type="entry name" value="Alpha-mann_mid"/>
    <property type="match status" value="1"/>
</dbReference>
<dbReference type="InterPro" id="IPR015341">
    <property type="entry name" value="Glyco_hydro_38_cen"/>
</dbReference>